<proteinExistence type="predicted"/>
<evidence type="ECO:0000313" key="2">
    <source>
        <dbReference type="Proteomes" id="UP001165186"/>
    </source>
</evidence>
<comment type="caution">
    <text evidence="1">The sequence shown here is derived from an EMBL/GenBank/DDBJ whole genome shotgun (WGS) entry which is preliminary data.</text>
</comment>
<evidence type="ECO:0000313" key="1">
    <source>
        <dbReference type="EMBL" id="GME26013.1"/>
    </source>
</evidence>
<dbReference type="Proteomes" id="UP001165186">
    <property type="component" value="Unassembled WGS sequence"/>
</dbReference>
<sequence length="618" mass="65868">MALFSFSLFNIPSLTAALRVMDLLELLRSNAAAMVAHQSRRAAARRPPTRALSRLSASALRLLLLLAVPMALALLCLIRLAQLLPRRGRHPTAHQPTTVLLTAHPSTPSTARALSLARALHASGHTVHLATSSALPSATRFSAAVASAHRLRPTSTTSSVDAAASYEHEVLGAVLRCRPAVWVPCELLGGPSSGDDQAALRDAVDMLRETLRREAGRAAPRVRCGVLAPEGPAARLLVDGERFAAAVEEALGAGVETGFAVPVVVRSRGEVHAVVHARRGVGRRFLLERVGGGDGSERVEVSGERLNETYERVARLEVSRERPWAMREVVEGEVHRAHAVVVRGSVGALAVSRADGRAARVLLSSTTALHGAVAAFVEAFVAAMPGSPSAPLAIDFIVRTGQTETGTTSRIHPLCCSWDLLPVSVPPFSGAMVELVESCRLPAAVPQPEPAAKKLENSSPHSVRNEQRVPRLVHGATTPPGSPALSAVDRFVASTALPTPPSSPSRSSGSPRPSSRQRVQQESSRRKPSKSAVPVPVLPPTVTGVYSLPHTLLVYILLPLLDLLYHPSRAGLAVLVRGYAVVVDRVLLPAAWSEELWDRQDPGPWVWEWGVRRVVGGR</sequence>
<reference evidence="1" key="1">
    <citation type="submission" date="2024-09" db="EMBL/GenBank/DDBJ databases">
        <title>Draft Genome Sequences of Neofusicoccum parvum.</title>
        <authorList>
            <person name="Ashida A."/>
            <person name="Camagna M."/>
            <person name="Tanaka A."/>
            <person name="Takemoto D."/>
        </authorList>
    </citation>
    <scope>NUCLEOTIDE SEQUENCE</scope>
    <source>
        <strain evidence="1">PPO83</strain>
    </source>
</reference>
<dbReference type="EMBL" id="BSXG01000024">
    <property type="protein sequence ID" value="GME26013.1"/>
    <property type="molecule type" value="Genomic_DNA"/>
</dbReference>
<organism evidence="1 2">
    <name type="scientific">Neofusicoccum parvum</name>
    <dbReference type="NCBI Taxonomy" id="310453"/>
    <lineage>
        <taxon>Eukaryota</taxon>
        <taxon>Fungi</taxon>
        <taxon>Dikarya</taxon>
        <taxon>Ascomycota</taxon>
        <taxon>Pezizomycotina</taxon>
        <taxon>Dothideomycetes</taxon>
        <taxon>Dothideomycetes incertae sedis</taxon>
        <taxon>Botryosphaeriales</taxon>
        <taxon>Botryosphaeriaceae</taxon>
        <taxon>Neofusicoccum</taxon>
    </lineage>
</organism>
<keyword evidence="2" id="KW-1185">Reference proteome</keyword>
<name>A0ACB5RZM1_9PEZI</name>
<accession>A0ACB5RZM1</accession>
<protein>
    <submittedName>
        <fullName evidence="1">Uncharacterized protein</fullName>
    </submittedName>
</protein>
<gene>
    <name evidence="1" type="primary">g3260</name>
    <name evidence="1" type="ORF">NpPPO83_00003260</name>
</gene>